<dbReference type="GO" id="GO:0003677">
    <property type="term" value="F:DNA binding"/>
    <property type="evidence" value="ECO:0007669"/>
    <property type="project" value="UniProtKB-KW"/>
</dbReference>
<name>A0A9W6DGD1_9FIRM</name>
<comment type="caution">
    <text evidence="5">The sequence shown here is derived from an EMBL/GenBank/DDBJ whole genome shotgun (WGS) entry which is preliminary data.</text>
</comment>
<keyword evidence="6" id="KW-1185">Reference proteome</keyword>
<dbReference type="InterPro" id="IPR051081">
    <property type="entry name" value="HTH_MetalResp_TranReg"/>
</dbReference>
<keyword evidence="3" id="KW-0804">Transcription</keyword>
<keyword evidence="2" id="KW-0238">DNA-binding</keyword>
<dbReference type="AlphaFoldDB" id="A0A9W6DGD1"/>
<sequence>MESKIKYNIVADFMLSILRIVGEGDTHEYTDRFKLNPDIVDYVKNIKENMCPILGRDLKYFFKNFCKGVYAIIYYAIDEEINDIEKVLDNITNMTKEEFLNIFINKLDMEIPENVSDKELKKIIEEELKNDINDSDKVDIYMDYFRYPEQMKERLIFTLGQYYNQFFIKIEDKVKDFMDKKLQKHRQLLKEDKDKFFDTIVMLIDKDIVNNQKVDFFICYFNEIGLGLRFCDDKDIYTIIYGYGLEQKFDDNMKKMEYKELIKLLNDDNRFEIMSLLGKRAWYSKELADKLGITTATMSYHIKKISTLGILDIETGKNKRLYYRLNKNKLIKIVNNMLFEIIDA</sequence>
<evidence type="ECO:0000256" key="1">
    <source>
        <dbReference type="ARBA" id="ARBA00023015"/>
    </source>
</evidence>
<dbReference type="Pfam" id="PF12840">
    <property type="entry name" value="HTH_20"/>
    <property type="match status" value="1"/>
</dbReference>
<proteinExistence type="predicted"/>
<evidence type="ECO:0000313" key="6">
    <source>
        <dbReference type="Proteomes" id="UP001144256"/>
    </source>
</evidence>
<dbReference type="SUPFAM" id="SSF46785">
    <property type="entry name" value="Winged helix' DNA-binding domain"/>
    <property type="match status" value="1"/>
</dbReference>
<accession>A0A9W6DGD1</accession>
<dbReference type="PANTHER" id="PTHR33154">
    <property type="entry name" value="TRANSCRIPTIONAL REGULATOR, ARSR FAMILY"/>
    <property type="match status" value="1"/>
</dbReference>
<dbReference type="RefSeq" id="WP_281816580.1">
    <property type="nucleotide sequence ID" value="NZ_BRLB01000009.1"/>
</dbReference>
<evidence type="ECO:0000256" key="3">
    <source>
        <dbReference type="ARBA" id="ARBA00023163"/>
    </source>
</evidence>
<dbReference type="PROSITE" id="PS50987">
    <property type="entry name" value="HTH_ARSR_2"/>
    <property type="match status" value="1"/>
</dbReference>
<dbReference type="Proteomes" id="UP001144256">
    <property type="component" value="Unassembled WGS sequence"/>
</dbReference>
<dbReference type="InterPro" id="IPR011991">
    <property type="entry name" value="ArsR-like_HTH"/>
</dbReference>
<gene>
    <name evidence="5" type="ORF">SH1V18_29020</name>
</gene>
<dbReference type="InterPro" id="IPR036388">
    <property type="entry name" value="WH-like_DNA-bd_sf"/>
</dbReference>
<dbReference type="SMART" id="SM00418">
    <property type="entry name" value="HTH_ARSR"/>
    <property type="match status" value="1"/>
</dbReference>
<protein>
    <recommendedName>
        <fullName evidence="4">HTH arsR-type domain-containing protein</fullName>
    </recommendedName>
</protein>
<feature type="domain" description="HTH arsR-type" evidence="4">
    <location>
        <begin position="250"/>
        <end position="344"/>
    </location>
</feature>
<organism evidence="5 6">
    <name type="scientific">Vallitalea longa</name>
    <dbReference type="NCBI Taxonomy" id="2936439"/>
    <lineage>
        <taxon>Bacteria</taxon>
        <taxon>Bacillati</taxon>
        <taxon>Bacillota</taxon>
        <taxon>Clostridia</taxon>
        <taxon>Lachnospirales</taxon>
        <taxon>Vallitaleaceae</taxon>
        <taxon>Vallitalea</taxon>
    </lineage>
</organism>
<dbReference type="EMBL" id="BRLB01000009">
    <property type="protein sequence ID" value="GKX30422.1"/>
    <property type="molecule type" value="Genomic_DNA"/>
</dbReference>
<dbReference type="PANTHER" id="PTHR33154:SF38">
    <property type="entry name" value="HTH ARSR-TYPE DOMAIN-CONTAINING PROTEIN"/>
    <property type="match status" value="1"/>
</dbReference>
<evidence type="ECO:0000256" key="2">
    <source>
        <dbReference type="ARBA" id="ARBA00023125"/>
    </source>
</evidence>
<dbReference type="Gene3D" id="1.10.10.10">
    <property type="entry name" value="Winged helix-like DNA-binding domain superfamily/Winged helix DNA-binding domain"/>
    <property type="match status" value="1"/>
</dbReference>
<dbReference type="InterPro" id="IPR001845">
    <property type="entry name" value="HTH_ArsR_DNA-bd_dom"/>
</dbReference>
<dbReference type="GO" id="GO:0003700">
    <property type="term" value="F:DNA-binding transcription factor activity"/>
    <property type="evidence" value="ECO:0007669"/>
    <property type="project" value="InterPro"/>
</dbReference>
<evidence type="ECO:0000259" key="4">
    <source>
        <dbReference type="PROSITE" id="PS50987"/>
    </source>
</evidence>
<dbReference type="InterPro" id="IPR036390">
    <property type="entry name" value="WH_DNA-bd_sf"/>
</dbReference>
<keyword evidence="1" id="KW-0805">Transcription regulation</keyword>
<evidence type="ECO:0000313" key="5">
    <source>
        <dbReference type="EMBL" id="GKX30422.1"/>
    </source>
</evidence>
<reference evidence="5" key="1">
    <citation type="submission" date="2022-06" db="EMBL/GenBank/DDBJ databases">
        <title>Vallitalea longa sp. nov., an anaerobic bacterium isolated from marine sediment.</title>
        <authorList>
            <person name="Hirano S."/>
            <person name="Terahara T."/>
            <person name="Mori K."/>
            <person name="Hamada M."/>
            <person name="Matsumoto R."/>
            <person name="Kobayashi T."/>
        </authorList>
    </citation>
    <scope>NUCLEOTIDE SEQUENCE</scope>
    <source>
        <strain evidence="5">SH18-1</strain>
    </source>
</reference>
<dbReference type="CDD" id="cd00090">
    <property type="entry name" value="HTH_ARSR"/>
    <property type="match status" value="1"/>
</dbReference>